<dbReference type="Pfam" id="PF02666">
    <property type="entry name" value="PS_Dcarbxylase"/>
    <property type="match status" value="1"/>
</dbReference>
<dbReference type="PANTHER" id="PTHR10067:SF6">
    <property type="entry name" value="PHOSPHATIDYLSERINE DECARBOXYLASE PROENZYME, MITOCHONDRIAL"/>
    <property type="match status" value="1"/>
</dbReference>
<sequence length="149" mass="17207">MNSKPSLRNKLLTLPQYLIPQHLLSRLVLKFTRWQMGAITRWLIRQFIKIYRVDMTIAQSSDLRDYASFNQFFTRAIKPTTRPLAEAEIISPVDAEISQIGKINKGSLLQAKGHFFSLEDLLGGNQEMATLFKDGLFCTLYLSPKDYHR</sequence>
<evidence type="ECO:0000313" key="6">
    <source>
        <dbReference type="Proteomes" id="UP001171945"/>
    </source>
</evidence>
<proteinExistence type="predicted"/>
<keyword evidence="2" id="KW-0865">Zymogen</keyword>
<dbReference type="PANTHER" id="PTHR10067">
    <property type="entry name" value="PHOSPHATIDYLSERINE DECARBOXYLASE"/>
    <property type="match status" value="1"/>
</dbReference>
<dbReference type="Proteomes" id="UP001171945">
    <property type="component" value="Unassembled WGS sequence"/>
</dbReference>
<keyword evidence="3" id="KW-0456">Lyase</keyword>
<gene>
    <name evidence="5" type="ORF">QUF54_09935</name>
</gene>
<evidence type="ECO:0000256" key="1">
    <source>
        <dbReference type="ARBA" id="ARBA00022793"/>
    </source>
</evidence>
<feature type="non-terminal residue" evidence="5">
    <location>
        <position position="149"/>
    </location>
</feature>
<evidence type="ECO:0000313" key="5">
    <source>
        <dbReference type="EMBL" id="MDM8563661.1"/>
    </source>
</evidence>
<evidence type="ECO:0000256" key="3">
    <source>
        <dbReference type="ARBA" id="ARBA00023239"/>
    </source>
</evidence>
<protein>
    <submittedName>
        <fullName evidence="5">Phosphatidylserine decarboxylase</fullName>
    </submittedName>
</protein>
<keyword evidence="1" id="KW-0210">Decarboxylase</keyword>
<keyword evidence="4" id="KW-0670">Pyruvate</keyword>
<name>A0ABT7VVR6_9GAMM</name>
<accession>A0ABT7VVR6</accession>
<dbReference type="EMBL" id="JAUCGM010000783">
    <property type="protein sequence ID" value="MDM8563661.1"/>
    <property type="molecule type" value="Genomic_DNA"/>
</dbReference>
<dbReference type="InterPro" id="IPR003817">
    <property type="entry name" value="PS_Dcarbxylase"/>
</dbReference>
<keyword evidence="6" id="KW-1185">Reference proteome</keyword>
<evidence type="ECO:0000256" key="2">
    <source>
        <dbReference type="ARBA" id="ARBA00023145"/>
    </source>
</evidence>
<evidence type="ECO:0000256" key="4">
    <source>
        <dbReference type="ARBA" id="ARBA00023317"/>
    </source>
</evidence>
<comment type="caution">
    <text evidence="5">The sequence shown here is derived from an EMBL/GenBank/DDBJ whole genome shotgun (WGS) entry which is preliminary data.</text>
</comment>
<reference evidence="5" key="1">
    <citation type="submission" date="2023-06" db="EMBL/GenBank/DDBJ databases">
        <title>Uncultivated large filamentous bacteria from sulfidic sediments reveal new species and different genomic features in energy metabolism and defense.</title>
        <authorList>
            <person name="Fonseca A."/>
        </authorList>
    </citation>
    <scope>NUCLEOTIDE SEQUENCE</scope>
    <source>
        <strain evidence="5">HSG4</strain>
    </source>
</reference>
<organism evidence="5 6">
    <name type="scientific">Candidatus Marithioploca araucensis</name>
    <dbReference type="NCBI Taxonomy" id="70273"/>
    <lineage>
        <taxon>Bacteria</taxon>
        <taxon>Pseudomonadati</taxon>
        <taxon>Pseudomonadota</taxon>
        <taxon>Gammaproteobacteria</taxon>
        <taxon>Thiotrichales</taxon>
        <taxon>Thiotrichaceae</taxon>
        <taxon>Candidatus Marithioploca</taxon>
    </lineage>
</organism>